<dbReference type="AlphaFoldDB" id="A0AAE3I590"/>
<reference evidence="3" key="1">
    <citation type="journal article" date="2023" name="Front. Microbiol.">
        <title>Ralstonia chuxiongensis sp. nov., Ralstonia mojiangensis sp. nov., and Ralstonia soli sp. nov., isolated from tobacco fields, are three novel species in the family Burkholderiaceae.</title>
        <authorList>
            <person name="Lu C.H."/>
            <person name="Zhang Y.Y."/>
            <person name="Jiang N."/>
            <person name="Chen W."/>
            <person name="Shao X."/>
            <person name="Zhao Z.M."/>
            <person name="Lu W.L."/>
            <person name="Hu X."/>
            <person name="Xi Y.X."/>
            <person name="Zou S.Y."/>
            <person name="Wei Q.J."/>
            <person name="Lin Z.L."/>
            <person name="Gong L."/>
            <person name="Gai X.T."/>
            <person name="Zhang L.Q."/>
            <person name="Li J.Y."/>
            <person name="Jin Y."/>
            <person name="Xia Z.Y."/>
        </authorList>
    </citation>
    <scope>NUCLEOTIDE SEQUENCE</scope>
    <source>
        <strain evidence="3">22TCCZM01-4</strain>
    </source>
</reference>
<feature type="coiled-coil region" evidence="1">
    <location>
        <begin position="112"/>
        <end position="139"/>
    </location>
</feature>
<protein>
    <recommendedName>
        <fullName evidence="5">TolC family protein</fullName>
    </recommendedName>
</protein>
<comment type="caution">
    <text evidence="3">The sequence shown here is derived from an EMBL/GenBank/DDBJ whole genome shotgun (WGS) entry which is preliminary data.</text>
</comment>
<feature type="signal peptide" evidence="2">
    <location>
        <begin position="1"/>
        <end position="25"/>
    </location>
</feature>
<name>A0AAE3I590_9RALS</name>
<reference evidence="3" key="2">
    <citation type="submission" date="2023-02" db="EMBL/GenBank/DDBJ databases">
        <authorList>
            <person name="Lu C.-H."/>
        </authorList>
    </citation>
    <scope>NUCLEOTIDE SEQUENCE</scope>
    <source>
        <strain evidence="3">22TCCZM01-4</strain>
    </source>
</reference>
<evidence type="ECO:0008006" key="5">
    <source>
        <dbReference type="Google" id="ProtNLM"/>
    </source>
</evidence>
<proteinExistence type="predicted"/>
<dbReference type="EMBL" id="JAOCQJ010000004">
    <property type="protein sequence ID" value="MCT7317919.1"/>
    <property type="molecule type" value="Genomic_DNA"/>
</dbReference>
<evidence type="ECO:0000313" key="4">
    <source>
        <dbReference type="Proteomes" id="UP001164374"/>
    </source>
</evidence>
<keyword evidence="1" id="KW-0175">Coiled coil</keyword>
<dbReference type="RefSeq" id="WP_260800330.1">
    <property type="nucleotide sequence ID" value="NZ_JAOCQJ010000004.1"/>
</dbReference>
<dbReference type="Proteomes" id="UP001164374">
    <property type="component" value="Unassembled WGS sequence"/>
</dbReference>
<evidence type="ECO:0000256" key="2">
    <source>
        <dbReference type="SAM" id="SignalP"/>
    </source>
</evidence>
<gene>
    <name evidence="3" type="ORF">N5I87_18050</name>
</gene>
<evidence type="ECO:0000313" key="3">
    <source>
        <dbReference type="EMBL" id="MCT7317919.1"/>
    </source>
</evidence>
<organism evidence="3 4">
    <name type="scientific">Ralstonia mojiangensis</name>
    <dbReference type="NCBI Taxonomy" id="2953895"/>
    <lineage>
        <taxon>Bacteria</taxon>
        <taxon>Pseudomonadati</taxon>
        <taxon>Pseudomonadota</taxon>
        <taxon>Betaproteobacteria</taxon>
        <taxon>Burkholderiales</taxon>
        <taxon>Burkholderiaceae</taxon>
        <taxon>Ralstonia</taxon>
    </lineage>
</organism>
<keyword evidence="2" id="KW-0732">Signal</keyword>
<sequence length="353" mass="37687">MVRRSMRWTGAVFLTCAALPMLAVAGEADLFCELSGVQADAESKVLDAPYAFVNVGNPSISNKVVSAGVSKSLSQARRAGLVQERAAAECEAYRSGLALKESVEGVPAKIELHSLAERKQGLEHALQAAERNLATEQALLASNDATLTDLTAALRLRDGIAMDLAALRQRQAELSTAADPAQRPLSELVSQNATAQARAAQLASRASATLGWDVTILAGMRHDFTSGSQSPFIGLTASRSFGYDASVRASDRVGELTAKLVGEQRDGAYQQVLRMRQSLEGALSAETLRQRSLEQRNAAIHTMIERAQGVDTNAARRLLRNMSVESLTTSAELAASNARIQDIGTWLKANPTN</sequence>
<feature type="chain" id="PRO_5042014993" description="TolC family protein" evidence="2">
    <location>
        <begin position="26"/>
        <end position="353"/>
    </location>
</feature>
<accession>A0AAE3I590</accession>
<evidence type="ECO:0000256" key="1">
    <source>
        <dbReference type="SAM" id="Coils"/>
    </source>
</evidence>